<comment type="caution">
    <text evidence="1">The sequence shown here is derived from an EMBL/GenBank/DDBJ whole genome shotgun (WGS) entry which is preliminary data.</text>
</comment>
<dbReference type="AlphaFoldDB" id="A0A699GS24"/>
<reference evidence="1" key="1">
    <citation type="journal article" date="2019" name="Sci. Rep.">
        <title>Draft genome of Tanacetum cinerariifolium, the natural source of mosquito coil.</title>
        <authorList>
            <person name="Yamashiro T."/>
            <person name="Shiraishi A."/>
            <person name="Satake H."/>
            <person name="Nakayama K."/>
        </authorList>
    </citation>
    <scope>NUCLEOTIDE SEQUENCE</scope>
</reference>
<feature type="non-terminal residue" evidence="1">
    <location>
        <position position="1"/>
    </location>
</feature>
<gene>
    <name evidence="1" type="ORF">Tci_173395</name>
</gene>
<accession>A0A699GS24</accession>
<name>A0A699GS24_TANCI</name>
<evidence type="ECO:0000313" key="1">
    <source>
        <dbReference type="EMBL" id="GEW01419.1"/>
    </source>
</evidence>
<protein>
    <submittedName>
        <fullName evidence="1">Uncharacterized protein</fullName>
    </submittedName>
</protein>
<sequence>ELAKVITANTDMASDMVTKDNTWIMKDKEIEVLKKQLKEAGEKSVITKRLNISFQSDKRLQKLLETEKDLKDKLHRWQKEYKMMRK</sequence>
<organism evidence="1">
    <name type="scientific">Tanacetum cinerariifolium</name>
    <name type="common">Dalmatian daisy</name>
    <name type="synonym">Chrysanthemum cinerariifolium</name>
    <dbReference type="NCBI Taxonomy" id="118510"/>
    <lineage>
        <taxon>Eukaryota</taxon>
        <taxon>Viridiplantae</taxon>
        <taxon>Streptophyta</taxon>
        <taxon>Embryophyta</taxon>
        <taxon>Tracheophyta</taxon>
        <taxon>Spermatophyta</taxon>
        <taxon>Magnoliopsida</taxon>
        <taxon>eudicotyledons</taxon>
        <taxon>Gunneridae</taxon>
        <taxon>Pentapetalae</taxon>
        <taxon>asterids</taxon>
        <taxon>campanulids</taxon>
        <taxon>Asterales</taxon>
        <taxon>Asteraceae</taxon>
        <taxon>Asteroideae</taxon>
        <taxon>Anthemideae</taxon>
        <taxon>Anthemidinae</taxon>
        <taxon>Tanacetum</taxon>
    </lineage>
</organism>
<proteinExistence type="predicted"/>
<dbReference type="EMBL" id="BKCJ010042043">
    <property type="protein sequence ID" value="GEW01419.1"/>
    <property type="molecule type" value="Genomic_DNA"/>
</dbReference>